<feature type="domain" description="Reverse transcriptase Ty1/copia-type" evidence="1">
    <location>
        <begin position="19"/>
        <end position="177"/>
    </location>
</feature>
<gene>
    <name evidence="2" type="ORF">KK1_017534</name>
</gene>
<dbReference type="EMBL" id="CM003610">
    <property type="protein sequence ID" value="KYP62973.1"/>
    <property type="molecule type" value="Genomic_DNA"/>
</dbReference>
<dbReference type="Gramene" id="C.cajan_17029.t">
    <property type="protein sequence ID" value="C.cajan_17029.t"/>
    <property type="gene ID" value="C.cajan_17029"/>
</dbReference>
<accession>A0A151T7F2</accession>
<dbReference type="Proteomes" id="UP000075243">
    <property type="component" value="Chromosome 8"/>
</dbReference>
<dbReference type="OMA" id="FIVTGHE"/>
<dbReference type="Pfam" id="PF07727">
    <property type="entry name" value="RVT_2"/>
    <property type="match status" value="1"/>
</dbReference>
<sequence>MHEEWKDAMKEELAMINKNGTWELTSKPKDKHVIGVKWVYRTKLNPDGSIHKHKARLVVNGYSQMAGIDYGDTFAPVARHETIRLIVALAAQYGWKIFHLDVKSAFLNGVLQKEIYVEQPDGFIVTGHEEKVYEEWRCSVDELQVEEQLVDILTKALPSAKFNELRSKLGVLKKSFKEEC</sequence>
<dbReference type="AlphaFoldDB" id="A0A151T7F2"/>
<evidence type="ECO:0000259" key="1">
    <source>
        <dbReference type="Pfam" id="PF07727"/>
    </source>
</evidence>
<organism evidence="2 3">
    <name type="scientific">Cajanus cajan</name>
    <name type="common">Pigeon pea</name>
    <name type="synonym">Cajanus indicus</name>
    <dbReference type="NCBI Taxonomy" id="3821"/>
    <lineage>
        <taxon>Eukaryota</taxon>
        <taxon>Viridiplantae</taxon>
        <taxon>Streptophyta</taxon>
        <taxon>Embryophyta</taxon>
        <taxon>Tracheophyta</taxon>
        <taxon>Spermatophyta</taxon>
        <taxon>Magnoliopsida</taxon>
        <taxon>eudicotyledons</taxon>
        <taxon>Gunneridae</taxon>
        <taxon>Pentapetalae</taxon>
        <taxon>rosids</taxon>
        <taxon>fabids</taxon>
        <taxon>Fabales</taxon>
        <taxon>Fabaceae</taxon>
        <taxon>Papilionoideae</taxon>
        <taxon>50 kb inversion clade</taxon>
        <taxon>NPAAA clade</taxon>
        <taxon>indigoferoid/millettioid clade</taxon>
        <taxon>Phaseoleae</taxon>
        <taxon>Cajanus</taxon>
    </lineage>
</organism>
<keyword evidence="3" id="KW-1185">Reference proteome</keyword>
<protein>
    <submittedName>
        <fullName evidence="2">Retrovirus-related Pol polyprotein from transposon TNT 1-94</fullName>
    </submittedName>
</protein>
<evidence type="ECO:0000313" key="2">
    <source>
        <dbReference type="EMBL" id="KYP62973.1"/>
    </source>
</evidence>
<proteinExistence type="predicted"/>
<dbReference type="InterPro" id="IPR013103">
    <property type="entry name" value="RVT_2"/>
</dbReference>
<reference evidence="2 3" key="1">
    <citation type="journal article" date="2012" name="Nat. Biotechnol.">
        <title>Draft genome sequence of pigeonpea (Cajanus cajan), an orphan legume crop of resource-poor farmers.</title>
        <authorList>
            <person name="Varshney R.K."/>
            <person name="Chen W."/>
            <person name="Li Y."/>
            <person name="Bharti A.K."/>
            <person name="Saxena R.K."/>
            <person name="Schlueter J.A."/>
            <person name="Donoghue M.T."/>
            <person name="Azam S."/>
            <person name="Fan G."/>
            <person name="Whaley A.M."/>
            <person name="Farmer A.D."/>
            <person name="Sheridan J."/>
            <person name="Iwata A."/>
            <person name="Tuteja R."/>
            <person name="Penmetsa R.V."/>
            <person name="Wu W."/>
            <person name="Upadhyaya H.D."/>
            <person name="Yang S.P."/>
            <person name="Shah T."/>
            <person name="Saxena K.B."/>
            <person name="Michael T."/>
            <person name="McCombie W.R."/>
            <person name="Yang B."/>
            <person name="Zhang G."/>
            <person name="Yang H."/>
            <person name="Wang J."/>
            <person name="Spillane C."/>
            <person name="Cook D.R."/>
            <person name="May G.D."/>
            <person name="Xu X."/>
            <person name="Jackson S.A."/>
        </authorList>
    </citation>
    <scope>NUCLEOTIDE SEQUENCE [LARGE SCALE GENOMIC DNA]</scope>
    <source>
        <strain evidence="3">cv. Asha</strain>
    </source>
</reference>
<name>A0A151T7F2_CAJCA</name>
<evidence type="ECO:0000313" key="3">
    <source>
        <dbReference type="Proteomes" id="UP000075243"/>
    </source>
</evidence>